<sequence>MKIIPAKISLLKKKDLEKLQIGFYPPLQSQRWNSIYITLRYITMNIGAISHLFTQEQIQYLQLIDLLQLQKELQPIYDFTTICESDDATQSTVFIQYRALEAQLQMIGTPRAEKILELLNKRFTKTADIDISKLCYFITKRCLAEKHNFYPHVEKNDILDPNDANAIMYDKELSFINSFKSTIEKICHIISYDSEAIWSFFKLMMMYYHPSDCDILKYPGEDELLYFSNNYAGGNRFYIIFSKFINILQILPSSESGSERVFARMRDSHSEKQTRQSAKSLRSNIIVNFYADEIQDS</sequence>
<protein>
    <recommendedName>
        <fullName evidence="3">HAT C-terminal dimerisation domain-containing protein</fullName>
    </recommendedName>
</protein>
<dbReference type="SUPFAM" id="SSF53098">
    <property type="entry name" value="Ribonuclease H-like"/>
    <property type="match status" value="1"/>
</dbReference>
<gene>
    <name evidence="1" type="ORF">M9Y10_036453</name>
</gene>
<accession>A0ABR2GUV8</accession>
<proteinExistence type="predicted"/>
<evidence type="ECO:0000313" key="1">
    <source>
        <dbReference type="EMBL" id="KAK8837456.1"/>
    </source>
</evidence>
<keyword evidence="2" id="KW-1185">Reference proteome</keyword>
<name>A0ABR2GUV8_9EUKA</name>
<evidence type="ECO:0008006" key="3">
    <source>
        <dbReference type="Google" id="ProtNLM"/>
    </source>
</evidence>
<evidence type="ECO:0000313" key="2">
    <source>
        <dbReference type="Proteomes" id="UP001470230"/>
    </source>
</evidence>
<reference evidence="1 2" key="1">
    <citation type="submission" date="2024-04" db="EMBL/GenBank/DDBJ databases">
        <title>Tritrichomonas musculus Genome.</title>
        <authorList>
            <person name="Alves-Ferreira E."/>
            <person name="Grigg M."/>
            <person name="Lorenzi H."/>
            <person name="Galac M."/>
        </authorList>
    </citation>
    <scope>NUCLEOTIDE SEQUENCE [LARGE SCALE GENOMIC DNA]</scope>
    <source>
        <strain evidence="1 2">EAF2021</strain>
    </source>
</reference>
<dbReference type="Proteomes" id="UP001470230">
    <property type="component" value="Unassembled WGS sequence"/>
</dbReference>
<dbReference type="EMBL" id="JAPFFF010000059">
    <property type="protein sequence ID" value="KAK8837456.1"/>
    <property type="molecule type" value="Genomic_DNA"/>
</dbReference>
<comment type="caution">
    <text evidence="1">The sequence shown here is derived from an EMBL/GenBank/DDBJ whole genome shotgun (WGS) entry which is preliminary data.</text>
</comment>
<dbReference type="InterPro" id="IPR012337">
    <property type="entry name" value="RNaseH-like_sf"/>
</dbReference>
<organism evidence="1 2">
    <name type="scientific">Tritrichomonas musculus</name>
    <dbReference type="NCBI Taxonomy" id="1915356"/>
    <lineage>
        <taxon>Eukaryota</taxon>
        <taxon>Metamonada</taxon>
        <taxon>Parabasalia</taxon>
        <taxon>Tritrichomonadida</taxon>
        <taxon>Tritrichomonadidae</taxon>
        <taxon>Tritrichomonas</taxon>
    </lineage>
</organism>